<organism evidence="3 4">
    <name type="scientific">Rubneribacter badeniensis</name>
    <dbReference type="NCBI Taxonomy" id="2070688"/>
    <lineage>
        <taxon>Bacteria</taxon>
        <taxon>Bacillati</taxon>
        <taxon>Actinomycetota</taxon>
        <taxon>Coriobacteriia</taxon>
        <taxon>Eggerthellales</taxon>
        <taxon>Eggerthellaceae</taxon>
        <taxon>Rubneribacter</taxon>
    </lineage>
</organism>
<dbReference type="Proteomes" id="UP000236488">
    <property type="component" value="Unassembled WGS sequence"/>
</dbReference>
<reference evidence="3 4" key="1">
    <citation type="journal article" date="2018" name="Int. J. Syst. Evol. Microbiol.">
        <title>Rubneribacter badeniensis gen. nov., sp. nov. and Enteroscipio rubneri gen. nov., sp. nov., new members of the Eggerthellaceae isolated from human faeces.</title>
        <authorList>
            <person name="Danylec N."/>
            <person name="Gobl A."/>
            <person name="Stoll D.A."/>
            <person name="Hetzer B."/>
            <person name="Kulling S.E."/>
            <person name="Huch M."/>
        </authorList>
    </citation>
    <scope>NUCLEOTIDE SEQUENCE [LARGE SCALE GENOMIC DNA]</scope>
    <source>
        <strain evidence="3 4">ResAG-85</strain>
    </source>
</reference>
<dbReference type="RefSeq" id="WP_103263092.1">
    <property type="nucleotide sequence ID" value="NZ_DBEYRC010000079.1"/>
</dbReference>
<comment type="caution">
    <text evidence="3">The sequence shown here is derived from an EMBL/GenBank/DDBJ whole genome shotgun (WGS) entry which is preliminary data.</text>
</comment>
<dbReference type="EMBL" id="PPEL01000059">
    <property type="protein sequence ID" value="PNV64913.1"/>
    <property type="molecule type" value="Genomic_DNA"/>
</dbReference>
<gene>
    <name evidence="3" type="primary">yedF</name>
    <name evidence="3" type="ORF">C2L80_09420</name>
</gene>
<dbReference type="GO" id="GO:0016740">
    <property type="term" value="F:transferase activity"/>
    <property type="evidence" value="ECO:0007669"/>
    <property type="project" value="UniProtKB-KW"/>
</dbReference>
<dbReference type="InterPro" id="IPR001455">
    <property type="entry name" value="TusA-like"/>
</dbReference>
<evidence type="ECO:0000313" key="4">
    <source>
        <dbReference type="Proteomes" id="UP000236488"/>
    </source>
</evidence>
<dbReference type="SUPFAM" id="SSF64307">
    <property type="entry name" value="SirA-like"/>
    <property type="match status" value="1"/>
</dbReference>
<dbReference type="PROSITE" id="PS01148">
    <property type="entry name" value="UPF0033"/>
    <property type="match status" value="1"/>
</dbReference>
<dbReference type="InterPro" id="IPR019870">
    <property type="entry name" value="Se_metab_YedF"/>
</dbReference>
<dbReference type="Gene3D" id="3.30.110.40">
    <property type="entry name" value="TusA-like domain"/>
    <property type="match status" value="1"/>
</dbReference>
<dbReference type="NCBIfam" id="TIGR03527">
    <property type="entry name" value="selenium_YedF"/>
    <property type="match status" value="1"/>
</dbReference>
<dbReference type="InterPro" id="IPR027396">
    <property type="entry name" value="DsrEFH-like"/>
</dbReference>
<evidence type="ECO:0000313" key="3">
    <source>
        <dbReference type="EMBL" id="PNV64913.1"/>
    </source>
</evidence>
<dbReference type="SUPFAM" id="SSF75169">
    <property type="entry name" value="DsrEFH-like"/>
    <property type="match status" value="1"/>
</dbReference>
<name>A0A2K2U3K4_9ACTN</name>
<keyword evidence="4" id="KW-1185">Reference proteome</keyword>
<proteinExistence type="inferred from homology"/>
<evidence type="ECO:0000259" key="2">
    <source>
        <dbReference type="PROSITE" id="PS01148"/>
    </source>
</evidence>
<sequence length="210" mass="21864">METIDARGQACPLPVVRAKRALSEMGEGALEVLVDNETAVRNLEALAKTLKCACSSERRGEAQFAVRIEKGAADGVEAAEGTAAGAQAADAACDCEAARGDQVVVVSSERMGTGDDELGRTLMKGFLFALTQLDELPGAVLLYNGGVKWACEGSEALDDLRALADAGTDVLSCGTCLAHYGLTERLAVGEPTNMYAIVERQMGAGVVVRP</sequence>
<dbReference type="PANTHER" id="PTHR33279:SF6">
    <property type="entry name" value="SULFUR CARRIER PROTEIN YEDF-RELATED"/>
    <property type="match status" value="1"/>
</dbReference>
<feature type="domain" description="UPF0033" evidence="2">
    <location>
        <begin position="4"/>
        <end position="28"/>
    </location>
</feature>
<dbReference type="InterPro" id="IPR036868">
    <property type="entry name" value="TusA-like_sf"/>
</dbReference>
<dbReference type="Pfam" id="PF01206">
    <property type="entry name" value="TusA"/>
    <property type="match status" value="1"/>
</dbReference>
<evidence type="ECO:0000256" key="1">
    <source>
        <dbReference type="ARBA" id="ARBA00008984"/>
    </source>
</evidence>
<dbReference type="PANTHER" id="PTHR33279">
    <property type="entry name" value="SULFUR CARRIER PROTEIN YEDF-RELATED"/>
    <property type="match status" value="1"/>
</dbReference>
<protein>
    <submittedName>
        <fullName evidence="3">Sulfurtransferase-like selenium metabolism protein YedF</fullName>
    </submittedName>
</protein>
<accession>A0A2K2U3K4</accession>
<keyword evidence="3" id="KW-0808">Transferase</keyword>
<dbReference type="AlphaFoldDB" id="A0A2K2U3K4"/>
<comment type="similarity">
    <text evidence="1">Belongs to the sulfur carrier protein TusA family.</text>
</comment>